<dbReference type="InterPro" id="IPR050764">
    <property type="entry name" value="CbbQ/NirQ/NorQ/GpvN"/>
</dbReference>
<dbReference type="InterPro" id="IPR013615">
    <property type="entry name" value="CbbQ_C"/>
</dbReference>
<dbReference type="Proteomes" id="UP000236745">
    <property type="component" value="Unassembled WGS sequence"/>
</dbReference>
<dbReference type="InterPro" id="IPR027417">
    <property type="entry name" value="P-loop_NTPase"/>
</dbReference>
<dbReference type="PANTHER" id="PTHR42759:SF1">
    <property type="entry name" value="MAGNESIUM-CHELATASE SUBUNIT CHLD"/>
    <property type="match status" value="1"/>
</dbReference>
<comment type="similarity">
    <text evidence="1">Belongs to the CbbQ/NirQ/NorQ/GpvN family.</text>
</comment>
<reference evidence="5 6" key="1">
    <citation type="submission" date="2016-10" db="EMBL/GenBank/DDBJ databases">
        <authorList>
            <person name="de Groot N.N."/>
        </authorList>
    </citation>
    <scope>NUCLEOTIDE SEQUENCE [LARGE SCALE GENOMIC DNA]</scope>
    <source>
        <strain evidence="5 6">DSM 22012</strain>
    </source>
</reference>
<evidence type="ECO:0000256" key="2">
    <source>
        <dbReference type="ARBA" id="ARBA00022741"/>
    </source>
</evidence>
<dbReference type="Gene3D" id="3.40.50.300">
    <property type="entry name" value="P-loop containing nucleotide triphosphate hydrolases"/>
    <property type="match status" value="1"/>
</dbReference>
<evidence type="ECO:0000256" key="3">
    <source>
        <dbReference type="ARBA" id="ARBA00022840"/>
    </source>
</evidence>
<keyword evidence="6" id="KW-1185">Reference proteome</keyword>
<dbReference type="RefSeq" id="WP_104005871.1">
    <property type="nucleotide sequence ID" value="NZ_FNVQ01000009.1"/>
</dbReference>
<dbReference type="CDD" id="cd00009">
    <property type="entry name" value="AAA"/>
    <property type="match status" value="1"/>
</dbReference>
<accession>A0A1H6DSN7</accession>
<evidence type="ECO:0000259" key="4">
    <source>
        <dbReference type="SMART" id="SM00382"/>
    </source>
</evidence>
<dbReference type="SMART" id="SM00382">
    <property type="entry name" value="AAA"/>
    <property type="match status" value="1"/>
</dbReference>
<protein>
    <submittedName>
        <fullName evidence="5">Cobaltochelatase CobS</fullName>
    </submittedName>
</protein>
<organism evidence="5 6">
    <name type="scientific">Marinobacterium lutimaris</name>
    <dbReference type="NCBI Taxonomy" id="568106"/>
    <lineage>
        <taxon>Bacteria</taxon>
        <taxon>Pseudomonadati</taxon>
        <taxon>Pseudomonadota</taxon>
        <taxon>Gammaproteobacteria</taxon>
        <taxon>Oceanospirillales</taxon>
        <taxon>Oceanospirillaceae</taxon>
        <taxon>Marinobacterium</taxon>
    </lineage>
</organism>
<keyword evidence="2" id="KW-0547">Nucleotide-binding</keyword>
<feature type="domain" description="AAA+ ATPase" evidence="4">
    <location>
        <begin position="65"/>
        <end position="186"/>
    </location>
</feature>
<dbReference type="InterPro" id="IPR003593">
    <property type="entry name" value="AAA+_ATPase"/>
</dbReference>
<dbReference type="GO" id="GO:0016887">
    <property type="term" value="F:ATP hydrolysis activity"/>
    <property type="evidence" value="ECO:0007669"/>
    <property type="project" value="InterPro"/>
</dbReference>
<dbReference type="Pfam" id="PF08406">
    <property type="entry name" value="CbbQ_C"/>
    <property type="match status" value="1"/>
</dbReference>
<evidence type="ECO:0000256" key="1">
    <source>
        <dbReference type="ARBA" id="ARBA00009417"/>
    </source>
</evidence>
<dbReference type="GO" id="GO:0005524">
    <property type="term" value="F:ATP binding"/>
    <property type="evidence" value="ECO:0007669"/>
    <property type="project" value="UniProtKB-KW"/>
</dbReference>
<evidence type="ECO:0000313" key="6">
    <source>
        <dbReference type="Proteomes" id="UP000236745"/>
    </source>
</evidence>
<keyword evidence="3" id="KW-0067">ATP-binding</keyword>
<name>A0A1H6DSN7_9GAMM</name>
<gene>
    <name evidence="5" type="ORF">SAMN05444390_10970</name>
</gene>
<dbReference type="EMBL" id="FNVQ01000009">
    <property type="protein sequence ID" value="SEG88377.1"/>
    <property type="molecule type" value="Genomic_DNA"/>
</dbReference>
<dbReference type="PANTHER" id="PTHR42759">
    <property type="entry name" value="MOXR FAMILY PROTEIN"/>
    <property type="match status" value="1"/>
</dbReference>
<proteinExistence type="inferred from homology"/>
<evidence type="ECO:0000313" key="5">
    <source>
        <dbReference type="EMBL" id="SEG88377.1"/>
    </source>
</evidence>
<dbReference type="AlphaFoldDB" id="A0A1H6DSN7"/>
<dbReference type="Pfam" id="PF07728">
    <property type="entry name" value="AAA_5"/>
    <property type="match status" value="1"/>
</dbReference>
<dbReference type="SUPFAM" id="SSF52540">
    <property type="entry name" value="P-loop containing nucleoside triphosphate hydrolases"/>
    <property type="match status" value="1"/>
</dbReference>
<sequence length="324" mass="35705">MTIASTTERNKGLSIAKTFGLEGVPETILTTGFADEHSHTPMKDDGYVFRRETLRDLLAYLDKPRGDGLFFAGHYGTGKTSLPLQVANRLNWPVLSADGSEEFNVEDLIGRPDLQNGNVVFQYGALALAMKYGFIFIFNEIDSVPPGRLTAVHDVLEGRPLVIQSNGGEVIKPHPNFRFVATGNSLGAGDTTGLYQGVGVLNIAFMDRFRVVEVDYPEEATEMSILEKRAPEIPESVRQKMVRVANEVRRLFIGDSGVDSTLSITMSTRALCRWAELTVDYRNAGNPLEYALRLSLTSKAEPEQKEAVEELARSIFGDAWGVSL</sequence>
<dbReference type="OrthoDB" id="9808317at2"/>
<dbReference type="InterPro" id="IPR011704">
    <property type="entry name" value="ATPase_dyneun-rel_AAA"/>
</dbReference>